<evidence type="ECO:0000256" key="8">
    <source>
        <dbReference type="ARBA" id="ARBA00023004"/>
    </source>
</evidence>
<evidence type="ECO:0000256" key="9">
    <source>
        <dbReference type="ARBA" id="ARBA00023014"/>
    </source>
</evidence>
<gene>
    <name evidence="13" type="primary">xdhB</name>
    <name evidence="13" type="ORF">JJJ17_19715</name>
</gene>
<evidence type="ECO:0000256" key="10">
    <source>
        <dbReference type="ARBA" id="ARBA00034078"/>
    </source>
</evidence>
<dbReference type="Proteomes" id="UP000640485">
    <property type="component" value="Unassembled WGS sequence"/>
</dbReference>
<evidence type="ECO:0000256" key="1">
    <source>
        <dbReference type="ARBA" id="ARBA00001924"/>
    </source>
</evidence>
<evidence type="ECO:0000259" key="12">
    <source>
        <dbReference type="SMART" id="SM01008"/>
    </source>
</evidence>
<evidence type="ECO:0000313" key="13">
    <source>
        <dbReference type="EMBL" id="MBK4218161.1"/>
    </source>
</evidence>
<evidence type="ECO:0000256" key="5">
    <source>
        <dbReference type="ARBA" id="ARBA00022714"/>
    </source>
</evidence>
<dbReference type="SUPFAM" id="SSF56003">
    <property type="entry name" value="Molybdenum cofactor-binding domain"/>
    <property type="match status" value="1"/>
</dbReference>
<name>A0A934VWK7_9RHOB</name>
<dbReference type="GO" id="GO:0004854">
    <property type="term" value="F:xanthine dehydrogenase activity"/>
    <property type="evidence" value="ECO:0007669"/>
    <property type="project" value="UniProtKB-EC"/>
</dbReference>
<dbReference type="InterPro" id="IPR008274">
    <property type="entry name" value="AldOxase/xan_DH_MoCoBD1"/>
</dbReference>
<comment type="similarity">
    <text evidence="3">Belongs to the xanthine dehydrogenase family.</text>
</comment>
<reference evidence="13" key="1">
    <citation type="submission" date="2021-01" db="EMBL/GenBank/DDBJ databases">
        <title>Paracoccus amoyensis sp. nov., isolated from the surface seawater along the coast of Xiamen Island, China.</title>
        <authorList>
            <person name="Lyu L."/>
        </authorList>
    </citation>
    <scope>NUCLEOTIDE SEQUENCE</scope>
    <source>
        <strain evidence="13">MJ17</strain>
    </source>
</reference>
<evidence type="ECO:0000256" key="6">
    <source>
        <dbReference type="ARBA" id="ARBA00022723"/>
    </source>
</evidence>
<comment type="caution">
    <text evidence="13">The sequence shown here is derived from an EMBL/GenBank/DDBJ whole genome shotgun (WGS) entry which is preliminary data.</text>
</comment>
<proteinExistence type="inferred from homology"/>
<dbReference type="AlphaFoldDB" id="A0A934VWK7"/>
<evidence type="ECO:0000256" key="11">
    <source>
        <dbReference type="ARBA" id="ARBA00053029"/>
    </source>
</evidence>
<dbReference type="FunFam" id="3.30.365.10:FF:000001">
    <property type="entry name" value="Xanthine dehydrogenase oxidase"/>
    <property type="match status" value="1"/>
</dbReference>
<protein>
    <submittedName>
        <fullName evidence="13">Xanthine dehydrogenase molybdopterin binding subunit</fullName>
        <ecNumber evidence="13">1.17.1.4</ecNumber>
    </submittedName>
</protein>
<dbReference type="EMBL" id="JAEPRQ010000014">
    <property type="protein sequence ID" value="MBK4218161.1"/>
    <property type="molecule type" value="Genomic_DNA"/>
</dbReference>
<accession>A0A934VWK7</accession>
<dbReference type="PANTHER" id="PTHR11908">
    <property type="entry name" value="XANTHINE DEHYDROGENASE"/>
    <property type="match status" value="1"/>
</dbReference>
<dbReference type="Pfam" id="PF20256">
    <property type="entry name" value="MoCoBD_2"/>
    <property type="match status" value="1"/>
</dbReference>
<dbReference type="Gene3D" id="3.90.1170.50">
    <property type="entry name" value="Aldehyde oxidase/xanthine dehydrogenase, a/b hammerhead"/>
    <property type="match status" value="1"/>
</dbReference>
<dbReference type="GO" id="GO:0030151">
    <property type="term" value="F:molybdenum ion binding"/>
    <property type="evidence" value="ECO:0007669"/>
    <property type="project" value="InterPro"/>
</dbReference>
<evidence type="ECO:0000256" key="2">
    <source>
        <dbReference type="ARBA" id="ARBA00001974"/>
    </source>
</evidence>
<keyword evidence="6" id="KW-0479">Metal-binding</keyword>
<evidence type="ECO:0000256" key="3">
    <source>
        <dbReference type="ARBA" id="ARBA00006849"/>
    </source>
</evidence>
<feature type="domain" description="Aldehyde oxidase/xanthine dehydrogenase a/b hammerhead" evidence="12">
    <location>
        <begin position="25"/>
        <end position="133"/>
    </location>
</feature>
<sequence length="772" mass="85268">MKDETTIRGLAHTDTIHDSAIKQVTGRAEYTDDLNEPYRTLHAYLGLSQCAHGRIKSIDLDAARRAPGVIGVLTAEDIPGVNDVAPNDKHDDPIFAEGEVKFWGQPMFAVVAETRDQARRAAHHVKVEYEELPFALDPMAAKEADLGYVTEPLTLRRGDAGAAMQTAPNRIKRRFSIGGQDHFYLEGQIAMAIPGEDDDVIINVSTQHPTEVQHMVSHALGVPSHSVVVNVRRMGGGFGGKETQMNLFACVAAIAAKRWNRAVKIRPDRDDDMTATGKRHDFVVDYEVGFDDDGRILAVEGDWYARCGFSSDLSGPVTDRALFHCDNAYFYPDVRVSSHPMRTNTVSNTAFRGFGGPQGVIVAERIVEEIAYALQRDPLEIRKLNLYQNGQLTPYHQEVTDQILPRIFDELEADSDYHARRQAVLDWNAKAARDGGVIRKGIAITPVKFGISFTATWFNQAGALIHIYSDGSIALNHGGTEMGQGLNTKVAQVVAEAFQCDIGRIKITKTTTEKVPNTSATAASSGTDLNGMAALDAAEQIKARIIDFVSERWQAPRDEVKFVPGHIRAGDRDIRFDEVIAAAYMARVHLSAAGFYKTPKIHWDRATGRGRPFYYYAYGASVSEVSVDTLTGEYVIDRVDVIHDAGRSLNPAIDKGQVEGAFVQGTGWLTCEELWWDQKGRLRTHAPSTYKIPLASDKPRIFNVKLADWSENSERSIKRSKAVGEPPFMLGISVFEAINMAVASFSDYREPALLDAPATPERVLMAIEKLRP</sequence>
<keyword evidence="4" id="KW-0500">Molybdenum</keyword>
<dbReference type="Pfam" id="PF01315">
    <property type="entry name" value="Ald_Xan_dh_C"/>
    <property type="match status" value="1"/>
</dbReference>
<dbReference type="GO" id="GO:0051537">
    <property type="term" value="F:2 iron, 2 sulfur cluster binding"/>
    <property type="evidence" value="ECO:0007669"/>
    <property type="project" value="UniProtKB-KW"/>
</dbReference>
<dbReference type="Pfam" id="PF02738">
    <property type="entry name" value="MoCoBD_1"/>
    <property type="match status" value="1"/>
</dbReference>
<dbReference type="InterPro" id="IPR036856">
    <property type="entry name" value="Ald_Oxase/Xan_DH_a/b_sf"/>
</dbReference>
<dbReference type="NCBIfam" id="TIGR02965">
    <property type="entry name" value="xanthine_xdhB"/>
    <property type="match status" value="1"/>
</dbReference>
<dbReference type="Gene3D" id="3.30.365.10">
    <property type="entry name" value="Aldehyde oxidase/xanthine dehydrogenase, molybdopterin binding domain"/>
    <property type="match status" value="4"/>
</dbReference>
<dbReference type="SMART" id="SM01008">
    <property type="entry name" value="Ald_Xan_dh_C"/>
    <property type="match status" value="1"/>
</dbReference>
<dbReference type="InterPro" id="IPR037165">
    <property type="entry name" value="AldOxase/xan_DH_Mopterin-bd_sf"/>
</dbReference>
<comment type="cofactor">
    <cofactor evidence="2">
        <name>FAD</name>
        <dbReference type="ChEBI" id="CHEBI:57692"/>
    </cofactor>
</comment>
<keyword evidence="5" id="KW-0001">2Fe-2S</keyword>
<organism evidence="13 14">
    <name type="scientific">Paracoccus caeni</name>
    <dbReference type="NCBI Taxonomy" id="657651"/>
    <lineage>
        <taxon>Bacteria</taxon>
        <taxon>Pseudomonadati</taxon>
        <taxon>Pseudomonadota</taxon>
        <taxon>Alphaproteobacteria</taxon>
        <taxon>Rhodobacterales</taxon>
        <taxon>Paracoccaceae</taxon>
        <taxon>Paracoccus</taxon>
    </lineage>
</organism>
<keyword evidence="9" id="KW-0411">Iron-sulfur</keyword>
<keyword evidence="14" id="KW-1185">Reference proteome</keyword>
<dbReference type="InterPro" id="IPR016208">
    <property type="entry name" value="Ald_Oxase/xanthine_DH-like"/>
</dbReference>
<dbReference type="InterPro" id="IPR000674">
    <property type="entry name" value="Ald_Oxase/Xan_DH_a/b"/>
</dbReference>
<dbReference type="EC" id="1.17.1.4" evidence="13"/>
<dbReference type="PANTHER" id="PTHR11908:SF132">
    <property type="entry name" value="ALDEHYDE OXIDASE 1-RELATED"/>
    <property type="match status" value="1"/>
</dbReference>
<comment type="cofactor">
    <cofactor evidence="10">
        <name>[2Fe-2S] cluster</name>
        <dbReference type="ChEBI" id="CHEBI:190135"/>
    </cofactor>
</comment>
<dbReference type="InterPro" id="IPR014309">
    <property type="entry name" value="Xanthine_DH_Mopterin-bd_su"/>
</dbReference>
<comment type="cofactor">
    <cofactor evidence="11">
        <name>Mo-molybdopterin cytosine dinucleotide</name>
        <dbReference type="ChEBI" id="CHEBI:71308"/>
    </cofactor>
</comment>
<dbReference type="SUPFAM" id="SSF54665">
    <property type="entry name" value="CO dehydrogenase molybdoprotein N-domain-like"/>
    <property type="match status" value="1"/>
</dbReference>
<keyword evidence="7 13" id="KW-0560">Oxidoreductase</keyword>
<dbReference type="InterPro" id="IPR046867">
    <property type="entry name" value="AldOxase/xan_DH_MoCoBD2"/>
</dbReference>
<evidence type="ECO:0000256" key="7">
    <source>
        <dbReference type="ARBA" id="ARBA00023002"/>
    </source>
</evidence>
<evidence type="ECO:0000256" key="4">
    <source>
        <dbReference type="ARBA" id="ARBA00022505"/>
    </source>
</evidence>
<dbReference type="RefSeq" id="WP_200689541.1">
    <property type="nucleotide sequence ID" value="NZ_JAEPRQ010000014.1"/>
</dbReference>
<comment type="cofactor">
    <cofactor evidence="1">
        <name>Mo-molybdopterin</name>
        <dbReference type="ChEBI" id="CHEBI:71302"/>
    </cofactor>
</comment>
<dbReference type="FunFam" id="3.30.365.10:FF:000002">
    <property type="entry name" value="Xanthine dehydrogenase oxidase"/>
    <property type="match status" value="1"/>
</dbReference>
<dbReference type="GO" id="GO:0005506">
    <property type="term" value="F:iron ion binding"/>
    <property type="evidence" value="ECO:0007669"/>
    <property type="project" value="InterPro"/>
</dbReference>
<evidence type="ECO:0000313" key="14">
    <source>
        <dbReference type="Proteomes" id="UP000640485"/>
    </source>
</evidence>
<keyword evidence="8" id="KW-0408">Iron</keyword>